<proteinExistence type="predicted"/>
<feature type="compositionally biased region" description="Basic and acidic residues" evidence="1">
    <location>
        <begin position="8"/>
        <end position="45"/>
    </location>
</feature>
<organism evidence="2 3">
    <name type="scientific">Prorocentrum cordatum</name>
    <dbReference type="NCBI Taxonomy" id="2364126"/>
    <lineage>
        <taxon>Eukaryota</taxon>
        <taxon>Sar</taxon>
        <taxon>Alveolata</taxon>
        <taxon>Dinophyceae</taxon>
        <taxon>Prorocentrales</taxon>
        <taxon>Prorocentraceae</taxon>
        <taxon>Prorocentrum</taxon>
    </lineage>
</organism>
<evidence type="ECO:0000313" key="2">
    <source>
        <dbReference type="EMBL" id="CAK0902536.1"/>
    </source>
</evidence>
<feature type="region of interest" description="Disordered" evidence="1">
    <location>
        <begin position="1"/>
        <end position="52"/>
    </location>
</feature>
<dbReference type="EMBL" id="CAUYUJ010021084">
    <property type="protein sequence ID" value="CAK0902536.1"/>
    <property type="molecule type" value="Genomic_DNA"/>
</dbReference>
<reference evidence="2" key="1">
    <citation type="submission" date="2023-10" db="EMBL/GenBank/DDBJ databases">
        <authorList>
            <person name="Chen Y."/>
            <person name="Shah S."/>
            <person name="Dougan E. K."/>
            <person name="Thang M."/>
            <person name="Chan C."/>
        </authorList>
    </citation>
    <scope>NUCLEOTIDE SEQUENCE [LARGE SCALE GENOMIC DNA]</scope>
</reference>
<dbReference type="Proteomes" id="UP001189429">
    <property type="component" value="Unassembled WGS sequence"/>
</dbReference>
<sequence>MRPRVGRVRAEHEALKQKVAQAEKRQAECMEAERRRRRDAADERAAAAVTSEAERVVSACQEAVEAALAAARGLEATRGSEEEDPVAAMAGAEQVEDPVAAMARAEKDIEVALQGVDEAGSKIKASMDGLKAAADGPLKEARAVLVKLKVRVGALESKCRAQQLGLQRARKQAASDAHAAVAGAMQLHIRKAGRKPDEVFAELSKGGQDVPLEELRRFVSGIPDHGLRAAQLDLGLEGYAGGVTRLTLLEMLQEFRRCVKDIAITTAFEVKDSKTIRKLAVGELVEVIEADKADKDGIARVRCRAISDQKEGWATLRGNQGTAYMVKAAKPYYWCQEEVALQSAFASSSSEQSEVRTLQAGEVVEVLEGPRREPDVELQRVRIKAKKDGKSGWATLTDPHGTVLLEPSKLLVCRQSIAITTNFDIATGKAIRKLDVGETLEVLEGPTEDDKRSLSRIRARASLDGKEGWVTMRGNQGTDYTEESENLRVCKESLVLEAKLAAGSSAIRTLEAGEVVEVVEGPKSDTRQGLSRLRGRSLADSAEGWLTLSGSSLLRWSPQYKCALSTVLNDRLDIKEAKIVRKLEAGELIEALETPVPEKAAGVMRVRMRAEKDGAVGFATVSGNRGTVFLKPVLDE</sequence>
<keyword evidence="3" id="KW-1185">Reference proteome</keyword>
<protein>
    <submittedName>
        <fullName evidence="2">Uncharacterized protein</fullName>
    </submittedName>
</protein>
<evidence type="ECO:0000313" key="3">
    <source>
        <dbReference type="Proteomes" id="UP001189429"/>
    </source>
</evidence>
<evidence type="ECO:0000256" key="1">
    <source>
        <dbReference type="SAM" id="MobiDB-lite"/>
    </source>
</evidence>
<accession>A0ABN9XRP0</accession>
<name>A0ABN9XRP0_9DINO</name>
<comment type="caution">
    <text evidence="2">The sequence shown here is derived from an EMBL/GenBank/DDBJ whole genome shotgun (WGS) entry which is preliminary data.</text>
</comment>
<gene>
    <name evidence="2" type="ORF">PCOR1329_LOCUS79125</name>
</gene>